<organism evidence="5 6">
    <name type="scientific">Streptomyces fagopyri</name>
    <dbReference type="NCBI Taxonomy" id="2662397"/>
    <lineage>
        <taxon>Bacteria</taxon>
        <taxon>Bacillati</taxon>
        <taxon>Actinomycetota</taxon>
        <taxon>Actinomycetes</taxon>
        <taxon>Kitasatosporales</taxon>
        <taxon>Streptomycetaceae</taxon>
        <taxon>Streptomyces</taxon>
    </lineage>
</organism>
<dbReference type="InterPro" id="IPR013783">
    <property type="entry name" value="Ig-like_fold"/>
</dbReference>
<keyword evidence="6" id="KW-1185">Reference proteome</keyword>
<evidence type="ECO:0000259" key="4">
    <source>
        <dbReference type="PROSITE" id="PS50853"/>
    </source>
</evidence>
<keyword evidence="1" id="KW-0326">Glycosidase</keyword>
<dbReference type="GO" id="GO:0016798">
    <property type="term" value="F:hydrolase activity, acting on glycosyl bonds"/>
    <property type="evidence" value="ECO:0007669"/>
    <property type="project" value="UniProtKB-KW"/>
</dbReference>
<dbReference type="Gene3D" id="2.60.40.10">
    <property type="entry name" value="Immunoglobulins"/>
    <property type="match status" value="3"/>
</dbReference>
<feature type="signal peptide" evidence="3">
    <location>
        <begin position="1"/>
        <end position="28"/>
    </location>
</feature>
<dbReference type="Proteomes" id="UP000326179">
    <property type="component" value="Chromosome"/>
</dbReference>
<reference evidence="5 6" key="1">
    <citation type="submission" date="2019-10" db="EMBL/GenBank/DDBJ databases">
        <title>A novel species.</title>
        <authorList>
            <person name="Gao J."/>
        </authorList>
    </citation>
    <scope>NUCLEOTIDE SEQUENCE [LARGE SCALE GENOMIC DNA]</scope>
    <source>
        <strain evidence="5 6">QMT-28</strain>
    </source>
</reference>
<keyword evidence="2" id="KW-0624">Polysaccharide degradation</keyword>
<feature type="domain" description="Fibronectin type-III" evidence="4">
    <location>
        <begin position="389"/>
        <end position="484"/>
    </location>
</feature>
<dbReference type="RefSeq" id="WP_153288972.1">
    <property type="nucleotide sequence ID" value="NZ_CP045643.1"/>
</dbReference>
<evidence type="ECO:0000313" key="6">
    <source>
        <dbReference type="Proteomes" id="UP000326179"/>
    </source>
</evidence>
<dbReference type="InterPro" id="IPR032109">
    <property type="entry name" value="Big_3_5"/>
</dbReference>
<keyword evidence="2" id="KW-0119">Carbohydrate metabolism</keyword>
<accession>A0A5Q0LCU2</accession>
<feature type="chain" id="PRO_5024969717" description="Fibronectin type-III domain-containing protein" evidence="3">
    <location>
        <begin position="29"/>
        <end position="665"/>
    </location>
</feature>
<dbReference type="InterPro" id="IPR036116">
    <property type="entry name" value="FN3_sf"/>
</dbReference>
<dbReference type="EMBL" id="CP045643">
    <property type="protein sequence ID" value="QFZ74654.1"/>
    <property type="molecule type" value="Genomic_DNA"/>
</dbReference>
<dbReference type="InterPro" id="IPR003961">
    <property type="entry name" value="FN3_dom"/>
</dbReference>
<dbReference type="Pfam" id="PF16640">
    <property type="entry name" value="Big_3_5"/>
    <property type="match status" value="2"/>
</dbReference>
<dbReference type="AlphaFoldDB" id="A0A5Q0LCU2"/>
<dbReference type="SMART" id="SM00060">
    <property type="entry name" value="FN3"/>
    <property type="match status" value="1"/>
</dbReference>
<keyword evidence="3" id="KW-0732">Signal</keyword>
<evidence type="ECO:0000256" key="3">
    <source>
        <dbReference type="SAM" id="SignalP"/>
    </source>
</evidence>
<evidence type="ECO:0000256" key="1">
    <source>
        <dbReference type="ARBA" id="ARBA00023295"/>
    </source>
</evidence>
<keyword evidence="1" id="KW-0378">Hydrolase</keyword>
<dbReference type="SUPFAM" id="SSF53850">
    <property type="entry name" value="Periplasmic binding protein-like II"/>
    <property type="match status" value="1"/>
</dbReference>
<protein>
    <recommendedName>
        <fullName evidence="4">Fibronectin type-III domain-containing protein</fullName>
    </recommendedName>
</protein>
<proteinExistence type="predicted"/>
<dbReference type="Gene3D" id="3.40.190.10">
    <property type="entry name" value="Periplasmic binding protein-like II"/>
    <property type="match status" value="2"/>
</dbReference>
<evidence type="ECO:0000256" key="2">
    <source>
        <dbReference type="ARBA" id="ARBA00023326"/>
    </source>
</evidence>
<evidence type="ECO:0000313" key="5">
    <source>
        <dbReference type="EMBL" id="QFZ74654.1"/>
    </source>
</evidence>
<name>A0A5Q0LCU2_9ACTN</name>
<gene>
    <name evidence="5" type="ORF">GFH48_16510</name>
</gene>
<dbReference type="PROSITE" id="PS50853">
    <property type="entry name" value="FN3"/>
    <property type="match status" value="1"/>
</dbReference>
<sequence length="665" mass="66906">MRTMRLTAAMVAAAVVSGTLALASPASADPTPAGTFRQLVGVGSDTTQDVLNALAGDIVNGKSYAATAVKAGNAGIASYDAFAPDAATSTIQTRPGGPAFLRPNGSGPGRTALSMSLTGDKFPSSTGVAIKGQVDFARSSGGPSTSGTTLTYIPFARDAVGVAVRGSALDTLTVDQLHDIYTAGDTRLKVLNGQTLHAVLPQAGSGTRKFFLAAIGLTETTVSSEIPTVQENQANAALTQDGALVPFSVGSWIAQNNGIAPDYSKAAVAAGAHLAGVQLPGDTGVSSPVTTVNGKLTPVAGYFENATFGRDVYNVVPSRAIDPAGIFFDKALYDVFVTSGTHEAGLATDTAEKVIADFGFLNESYNGSINPARHAKLGGLEVSGVDVNTPAKPALKATTGDASLKLTWTAPTPAPALPVTDYRVTLTGSDGAVVAVKDVPAGTTSYSFTGLALGTYTASVSAANLNGAGSAATWTGSVKYTSSVKATAATTAYGKTPKVSIAVTGSHGVVPSGKVTVKDGTTTLGTGNLDSSGRVGISLSTHLKVATHTLTVSYGGSTKLNTSSTTVKLTITKATPSVGTTAPASISHNSGAKVGVKVTATGTTPTGTVRVYEGSHVIATGTLSGGKVTLTLPKLKAGKHTMHVWYLGSSTVNSRNGANFTIKST</sequence>
<dbReference type="SUPFAM" id="SSF49265">
    <property type="entry name" value="Fibronectin type III"/>
    <property type="match status" value="1"/>
</dbReference>
<dbReference type="KEGG" id="sfy:GFH48_16510"/>
<dbReference type="GO" id="GO:0000272">
    <property type="term" value="P:polysaccharide catabolic process"/>
    <property type="evidence" value="ECO:0007669"/>
    <property type="project" value="UniProtKB-KW"/>
</dbReference>